<dbReference type="GO" id="GO:0008168">
    <property type="term" value="F:methyltransferase activity"/>
    <property type="evidence" value="ECO:0007669"/>
    <property type="project" value="UniProtKB-KW"/>
</dbReference>
<evidence type="ECO:0000313" key="1">
    <source>
        <dbReference type="EMBL" id="REH52247.1"/>
    </source>
</evidence>
<accession>A0A3E0I0J4</accession>
<dbReference type="Proteomes" id="UP000256269">
    <property type="component" value="Unassembled WGS sequence"/>
</dbReference>
<dbReference type="Pfam" id="PF04672">
    <property type="entry name" value="Methyltransf_19"/>
    <property type="match status" value="1"/>
</dbReference>
<dbReference type="PIRSF" id="PIRSF017393">
    <property type="entry name" value="MTase_SAV2177"/>
    <property type="match status" value="1"/>
</dbReference>
<evidence type="ECO:0000313" key="2">
    <source>
        <dbReference type="Proteomes" id="UP000256269"/>
    </source>
</evidence>
<protein>
    <submittedName>
        <fullName evidence="1">S-adenosyl methyltransferase</fullName>
    </submittedName>
</protein>
<dbReference type="OrthoDB" id="5175904at2"/>
<keyword evidence="1" id="KW-0489">Methyltransferase</keyword>
<comment type="caution">
    <text evidence="1">The sequence shown here is derived from an EMBL/GenBank/DDBJ whole genome shotgun (WGS) entry which is preliminary data.</text>
</comment>
<keyword evidence="2" id="KW-1185">Reference proteome</keyword>
<dbReference type="InterPro" id="IPR029063">
    <property type="entry name" value="SAM-dependent_MTases_sf"/>
</dbReference>
<dbReference type="RefSeq" id="WP_116174210.1">
    <property type="nucleotide sequence ID" value="NZ_CP144375.1"/>
</dbReference>
<dbReference type="SUPFAM" id="SSF53335">
    <property type="entry name" value="S-adenosyl-L-methionine-dependent methyltransferases"/>
    <property type="match status" value="1"/>
</dbReference>
<sequence length="270" mass="29828">MHRPRWIPADVDLDRPNPARILDYFLGGAHNFAVDRRTAKQAVQAMPEVANGMRASRSFLRRAVSHLLDHGVDQFLDLGSGIPTVGNVHEIVHRANPGARVVYVDNEPIAVAHSRTILGGNPLVATVRADLRHPDSVLNLPEVRNMIDFSRPVGLVAIAVLHYLPDADDPHGLVEAYRDALAPGSFMAISHATLDFVPEEQLGSVDRVEKIYRSISAQLYPRPYGEMAKFFTGLELVEPGVVPVRQWRSEWSDQNEGTVHLSYGGVGRKS</sequence>
<dbReference type="Gene3D" id="3.40.50.150">
    <property type="entry name" value="Vaccinia Virus protein VP39"/>
    <property type="match status" value="1"/>
</dbReference>
<name>A0A3E0I0J4_9PSEU</name>
<dbReference type="EMBL" id="QUNO01000003">
    <property type="protein sequence ID" value="REH52247.1"/>
    <property type="molecule type" value="Genomic_DNA"/>
</dbReference>
<organism evidence="1 2">
    <name type="scientific">Kutzneria buriramensis</name>
    <dbReference type="NCBI Taxonomy" id="1045776"/>
    <lineage>
        <taxon>Bacteria</taxon>
        <taxon>Bacillati</taxon>
        <taxon>Actinomycetota</taxon>
        <taxon>Actinomycetes</taxon>
        <taxon>Pseudonocardiales</taxon>
        <taxon>Pseudonocardiaceae</taxon>
        <taxon>Kutzneria</taxon>
    </lineage>
</organism>
<dbReference type="AlphaFoldDB" id="A0A3E0I0J4"/>
<gene>
    <name evidence="1" type="ORF">BCF44_103699</name>
</gene>
<dbReference type="InterPro" id="IPR006764">
    <property type="entry name" value="SAM_dep_MeTrfase_SAV2177_type"/>
</dbReference>
<proteinExistence type="predicted"/>
<dbReference type="GO" id="GO:0032259">
    <property type="term" value="P:methylation"/>
    <property type="evidence" value="ECO:0007669"/>
    <property type="project" value="UniProtKB-KW"/>
</dbReference>
<reference evidence="1 2" key="1">
    <citation type="submission" date="2018-08" db="EMBL/GenBank/DDBJ databases">
        <title>Genomic Encyclopedia of Archaeal and Bacterial Type Strains, Phase II (KMG-II): from individual species to whole genera.</title>
        <authorList>
            <person name="Goeker M."/>
        </authorList>
    </citation>
    <scope>NUCLEOTIDE SEQUENCE [LARGE SCALE GENOMIC DNA]</scope>
    <source>
        <strain evidence="1 2">DSM 45791</strain>
    </source>
</reference>
<keyword evidence="1" id="KW-0808">Transferase</keyword>